<dbReference type="Gene3D" id="3.40.50.300">
    <property type="entry name" value="P-loop containing nucleotide triphosphate hydrolases"/>
    <property type="match status" value="1"/>
</dbReference>
<sequence length="477" mass="54329">MSKQLSEQDTDKLNKWIKGGKRKKYTQLYSAASNGCNASTFHTNCDNNGPTVTLVYNTNGSVYGGYSSVSWMSGSGESVYDGDAFLFLLTGGIKNKSCKFTIKSPEYALTMDKDCGPSFGKGPDLLTFKDDVSKYADFFHLKSVMLPDSYKISEKTIKEITDGIFDAKDVVVYAVEDVAEEISLPTPWRKMDLPTWDSELLEILKRDIEEYWPLREMGVSEDAIPYVNVLLLGPVGSGKSSFFNTLNSIFRGRVSIQARAGSSDNSLTKSFHVYSIVSNHRPLRFRICDCRGFEDAHEIDQFDIDSILDGNIKDKYKLVDKSRITRESPFYRRDPKMHDRIHCVAIVVDSNNDPDYPMTDRVQEQMNKTQELMNQKGIPQLILMTKIDCLSETVKLDLSRIFHSPDVKDRVEKLAHSLRLPPYTVLPMKNIDSEQRINENVNILALYNLRQMLRAADDFLLNYLDEFLGDKFEPNFK</sequence>
<accession>A0A6J8DK68</accession>
<feature type="domain" description="TLDc" evidence="2">
    <location>
        <begin position="1"/>
        <end position="176"/>
    </location>
</feature>
<name>A0A6J8DK68_MYTCO</name>
<comment type="similarity">
    <text evidence="1">Belongs to the IFI44 family.</text>
</comment>
<dbReference type="InterPro" id="IPR006571">
    <property type="entry name" value="TLDc_dom"/>
</dbReference>
<reference evidence="3 4" key="1">
    <citation type="submission" date="2020-06" db="EMBL/GenBank/DDBJ databases">
        <authorList>
            <person name="Li R."/>
            <person name="Bekaert M."/>
        </authorList>
    </citation>
    <scope>NUCLEOTIDE SEQUENCE [LARGE SCALE GENOMIC DNA]</scope>
    <source>
        <strain evidence="4">wild</strain>
    </source>
</reference>
<evidence type="ECO:0000313" key="4">
    <source>
        <dbReference type="Proteomes" id="UP000507470"/>
    </source>
</evidence>
<dbReference type="EMBL" id="CACVKT020007427">
    <property type="protein sequence ID" value="CAC5407922.1"/>
    <property type="molecule type" value="Genomic_DNA"/>
</dbReference>
<dbReference type="PANTHER" id="PTHR14241:SF32">
    <property type="entry name" value="VWFA DOMAIN-CONTAINING PROTEIN-RELATED"/>
    <property type="match status" value="1"/>
</dbReference>
<dbReference type="SUPFAM" id="SSF52540">
    <property type="entry name" value="P-loop containing nucleoside triphosphate hydrolases"/>
    <property type="match status" value="1"/>
</dbReference>
<organism evidence="3 4">
    <name type="scientific">Mytilus coruscus</name>
    <name type="common">Sea mussel</name>
    <dbReference type="NCBI Taxonomy" id="42192"/>
    <lineage>
        <taxon>Eukaryota</taxon>
        <taxon>Metazoa</taxon>
        <taxon>Spiralia</taxon>
        <taxon>Lophotrochozoa</taxon>
        <taxon>Mollusca</taxon>
        <taxon>Bivalvia</taxon>
        <taxon>Autobranchia</taxon>
        <taxon>Pteriomorphia</taxon>
        <taxon>Mytilida</taxon>
        <taxon>Mytiloidea</taxon>
        <taxon>Mytilidae</taxon>
        <taxon>Mytilinae</taxon>
        <taxon>Mytilus</taxon>
    </lineage>
</organism>
<dbReference type="SMART" id="SM00584">
    <property type="entry name" value="TLDc"/>
    <property type="match status" value="1"/>
</dbReference>
<dbReference type="CDD" id="cd00882">
    <property type="entry name" value="Ras_like_GTPase"/>
    <property type="match status" value="1"/>
</dbReference>
<gene>
    <name evidence="3" type="ORF">MCOR_41353</name>
</gene>
<dbReference type="InterPro" id="IPR027417">
    <property type="entry name" value="P-loop_NTPase"/>
</dbReference>
<evidence type="ECO:0000313" key="3">
    <source>
        <dbReference type="EMBL" id="CAC5407922.1"/>
    </source>
</evidence>
<dbReference type="PROSITE" id="PS51886">
    <property type="entry name" value="TLDC"/>
    <property type="match status" value="1"/>
</dbReference>
<dbReference type="OrthoDB" id="298084at2759"/>
<keyword evidence="4" id="KW-1185">Reference proteome</keyword>
<proteinExistence type="inferred from homology"/>
<evidence type="ECO:0000256" key="1">
    <source>
        <dbReference type="ARBA" id="ARBA00009243"/>
    </source>
</evidence>
<evidence type="ECO:0000259" key="2">
    <source>
        <dbReference type="PROSITE" id="PS51886"/>
    </source>
</evidence>
<dbReference type="Proteomes" id="UP000507470">
    <property type="component" value="Unassembled WGS sequence"/>
</dbReference>
<dbReference type="Pfam" id="PF07534">
    <property type="entry name" value="TLD"/>
    <property type="match status" value="1"/>
</dbReference>
<protein>
    <recommendedName>
        <fullName evidence="2">TLDc domain-containing protein</fullName>
    </recommendedName>
</protein>
<dbReference type="PANTHER" id="PTHR14241">
    <property type="entry name" value="INTERFERON-INDUCED PROTEIN 44"/>
    <property type="match status" value="1"/>
</dbReference>
<dbReference type="AlphaFoldDB" id="A0A6J8DK68"/>